<dbReference type="PANTHER" id="PTHR38764:SF1">
    <property type="entry name" value="ACYL CARRIER PROTEIN PHOSPHODIESTERASE"/>
    <property type="match status" value="1"/>
</dbReference>
<dbReference type="GO" id="GO:0008770">
    <property type="term" value="F:[acyl-carrier-protein] phosphodiesterase activity"/>
    <property type="evidence" value="ECO:0007669"/>
    <property type="project" value="InterPro"/>
</dbReference>
<keyword evidence="4" id="KW-0276">Fatty acid metabolism</keyword>
<proteinExistence type="predicted"/>
<evidence type="ECO:0000256" key="1">
    <source>
        <dbReference type="ARBA" id="ARBA00022516"/>
    </source>
</evidence>
<keyword evidence="6" id="KW-1185">Reference proteome</keyword>
<dbReference type="PANTHER" id="PTHR38764">
    <property type="entry name" value="ACYL CARRIER PROTEIN PHOSPHODIESTERASE"/>
    <property type="match status" value="1"/>
</dbReference>
<sequence length="199" mass="22235">MNFLAHFLLADQGDLALVGAFLGDFVKGPIRGFTPEVAIEIRVHRRIDACCDTHPVMQAALACFAPERRRFAGIAMDVFHDHVLARDWHRHASEPLADFTARVYRALDEHADLLPEPARRIASRMAQQDWLGAYAHVDGMPRALAGIGRRLSRGGERLEACAIDLARHYDRLSEGFAPLFADLDQLARDTRRHILAPPG</sequence>
<dbReference type="InterPro" id="IPR007431">
    <property type="entry name" value="ACP_PD"/>
</dbReference>
<evidence type="ECO:0000256" key="4">
    <source>
        <dbReference type="ARBA" id="ARBA00023160"/>
    </source>
</evidence>
<accession>A0AAW9R7W2</accession>
<evidence type="ECO:0000256" key="3">
    <source>
        <dbReference type="ARBA" id="ARBA00023098"/>
    </source>
</evidence>
<dbReference type="RefSeq" id="WP_337335381.1">
    <property type="nucleotide sequence ID" value="NZ_JBBDHC010000010.1"/>
</dbReference>
<evidence type="ECO:0000313" key="6">
    <source>
        <dbReference type="Proteomes" id="UP001364472"/>
    </source>
</evidence>
<keyword evidence="1" id="KW-0444">Lipid biosynthesis</keyword>
<dbReference type="EMBL" id="JBBDHC010000010">
    <property type="protein sequence ID" value="MEJ1249664.1"/>
    <property type="molecule type" value="Genomic_DNA"/>
</dbReference>
<keyword evidence="2" id="KW-0378">Hydrolase</keyword>
<dbReference type="Pfam" id="PF04336">
    <property type="entry name" value="ACP_PD"/>
    <property type="match status" value="1"/>
</dbReference>
<keyword evidence="3" id="KW-0443">Lipid metabolism</keyword>
<keyword evidence="4" id="KW-0275">Fatty acid biosynthesis</keyword>
<dbReference type="PIRSF" id="PIRSF011489">
    <property type="entry name" value="DUF479"/>
    <property type="match status" value="1"/>
</dbReference>
<evidence type="ECO:0000256" key="2">
    <source>
        <dbReference type="ARBA" id="ARBA00022801"/>
    </source>
</evidence>
<reference evidence="5 6" key="1">
    <citation type="journal article" date="2016" name="Antonie Van Leeuwenhoek">
        <title>Denitratimonas tolerans gen. nov., sp. nov., a denitrifying bacterium isolated from a bioreactor for tannery wastewater treatment.</title>
        <authorList>
            <person name="Han S.I."/>
            <person name="Kim J.O."/>
            <person name="Lee Y.R."/>
            <person name="Ekpeghere K.I."/>
            <person name="Koh S.C."/>
            <person name="Whang K.S."/>
        </authorList>
    </citation>
    <scope>NUCLEOTIDE SEQUENCE [LARGE SCALE GENOMIC DNA]</scope>
    <source>
        <strain evidence="5 6">KACC 17565</strain>
    </source>
</reference>
<comment type="caution">
    <text evidence="5">The sequence shown here is derived from an EMBL/GenBank/DDBJ whole genome shotgun (WGS) entry which is preliminary data.</text>
</comment>
<dbReference type="AlphaFoldDB" id="A0AAW9R7W2"/>
<gene>
    <name evidence="5" type="ORF">WB794_08265</name>
</gene>
<protein>
    <submittedName>
        <fullName evidence="5">ACP phosphodiesterase</fullName>
    </submittedName>
</protein>
<organism evidence="5 6">
    <name type="scientific">Denitratimonas tolerans</name>
    <dbReference type="NCBI Taxonomy" id="1338420"/>
    <lineage>
        <taxon>Bacteria</taxon>
        <taxon>Pseudomonadati</taxon>
        <taxon>Pseudomonadota</taxon>
        <taxon>Gammaproteobacteria</taxon>
        <taxon>Lysobacterales</taxon>
        <taxon>Lysobacteraceae</taxon>
        <taxon>Denitratimonas</taxon>
    </lineage>
</organism>
<dbReference type="Proteomes" id="UP001364472">
    <property type="component" value="Unassembled WGS sequence"/>
</dbReference>
<evidence type="ECO:0000313" key="5">
    <source>
        <dbReference type="EMBL" id="MEJ1249664.1"/>
    </source>
</evidence>
<name>A0AAW9R7W2_9GAMM</name>
<dbReference type="GO" id="GO:0006633">
    <property type="term" value="P:fatty acid biosynthetic process"/>
    <property type="evidence" value="ECO:0007669"/>
    <property type="project" value="UniProtKB-KW"/>
</dbReference>